<reference evidence="3" key="1">
    <citation type="journal article" date="2019" name="Int. J. Syst. Evol. Microbiol.">
        <title>The Global Catalogue of Microorganisms (GCM) 10K type strain sequencing project: providing services to taxonomists for standard genome sequencing and annotation.</title>
        <authorList>
            <consortium name="The Broad Institute Genomics Platform"/>
            <consortium name="The Broad Institute Genome Sequencing Center for Infectious Disease"/>
            <person name="Wu L."/>
            <person name="Ma J."/>
        </authorList>
    </citation>
    <scope>NUCLEOTIDE SEQUENCE [LARGE SCALE GENOMIC DNA]</scope>
    <source>
        <strain evidence="3">NBRC 108728</strain>
    </source>
</reference>
<organism evidence="2 3">
    <name type="scientific">Frondihabitans sucicola</name>
    <dbReference type="NCBI Taxonomy" id="1268041"/>
    <lineage>
        <taxon>Bacteria</taxon>
        <taxon>Bacillati</taxon>
        <taxon>Actinomycetota</taxon>
        <taxon>Actinomycetes</taxon>
        <taxon>Micrococcales</taxon>
        <taxon>Microbacteriaceae</taxon>
        <taxon>Frondihabitans</taxon>
    </lineage>
</organism>
<name>A0ABM8GW25_9MICO</name>
<keyword evidence="2" id="KW-0614">Plasmid</keyword>
<feature type="region of interest" description="Disordered" evidence="1">
    <location>
        <begin position="49"/>
        <end position="71"/>
    </location>
</feature>
<sequence>MPPPLHDPEDDAWIARLSRADRRAYIAQMFSAEPLDRIGIRDFWKQIAMDGSNEEAQPPSEGDDWASEPEA</sequence>
<gene>
    <name evidence="2" type="ORF">GCM10025867_49170</name>
</gene>
<geneLocation type="plasmid" evidence="2 3">
    <name>pNBRC108728a</name>
</geneLocation>
<proteinExistence type="predicted"/>
<keyword evidence="3" id="KW-1185">Reference proteome</keyword>
<evidence type="ECO:0000313" key="3">
    <source>
        <dbReference type="Proteomes" id="UP001321486"/>
    </source>
</evidence>
<accession>A0ABM8GW25</accession>
<evidence type="ECO:0000313" key="2">
    <source>
        <dbReference type="EMBL" id="BDZ52676.1"/>
    </source>
</evidence>
<protein>
    <submittedName>
        <fullName evidence="2">Uncharacterized protein</fullName>
    </submittedName>
</protein>
<dbReference type="Proteomes" id="UP001321486">
    <property type="component" value="Plasmid pNBRC108728a"/>
</dbReference>
<dbReference type="RefSeq" id="WP_286346959.1">
    <property type="nucleotide sequence ID" value="NZ_AP027733.1"/>
</dbReference>
<dbReference type="EMBL" id="AP027733">
    <property type="protein sequence ID" value="BDZ52676.1"/>
    <property type="molecule type" value="Genomic_DNA"/>
</dbReference>
<evidence type="ECO:0000256" key="1">
    <source>
        <dbReference type="SAM" id="MobiDB-lite"/>
    </source>
</evidence>
<feature type="compositionally biased region" description="Acidic residues" evidence="1">
    <location>
        <begin position="61"/>
        <end position="71"/>
    </location>
</feature>